<reference evidence="1 2" key="1">
    <citation type="submission" date="2018-12" db="EMBL/GenBank/DDBJ databases">
        <authorList>
            <person name="Feng G."/>
            <person name="Zhu H."/>
        </authorList>
    </citation>
    <scope>NUCLEOTIDE SEQUENCE [LARGE SCALE GENOMIC DNA]</scope>
    <source>
        <strain evidence="1 2">KCTC 12533</strain>
    </source>
</reference>
<sequence>MTDFSRSEAALLALRPTLSVAVSADDTPVARFLHTTLRPVLKMQNQLLLAVVADFVRDYHVPLAAAAGTEQQRLLAELLSRNTKLRYLVIGLVLGQFTEPELHLYRQHRPELNRRILELASRRVQDQAVVVAELSDAP</sequence>
<dbReference type="AlphaFoldDB" id="A0A428KWG1"/>
<dbReference type="OrthoDB" id="1271679at2"/>
<gene>
    <name evidence="1" type="ORF">EI291_01590</name>
</gene>
<evidence type="ECO:0008006" key="3">
    <source>
        <dbReference type="Google" id="ProtNLM"/>
    </source>
</evidence>
<evidence type="ECO:0000313" key="1">
    <source>
        <dbReference type="EMBL" id="RSK51037.1"/>
    </source>
</evidence>
<accession>A0A428KWG1</accession>
<comment type="caution">
    <text evidence="1">The sequence shown here is derived from an EMBL/GenBank/DDBJ whole genome shotgun (WGS) entry which is preliminary data.</text>
</comment>
<keyword evidence="2" id="KW-1185">Reference proteome</keyword>
<protein>
    <recommendedName>
        <fullName evidence="3">Glyoxalase</fullName>
    </recommendedName>
</protein>
<dbReference type="Proteomes" id="UP000273500">
    <property type="component" value="Unassembled WGS sequence"/>
</dbReference>
<name>A0A428KWG1_9BACT</name>
<dbReference type="RefSeq" id="WP_125417514.1">
    <property type="nucleotide sequence ID" value="NZ_RWIT01000001.1"/>
</dbReference>
<evidence type="ECO:0000313" key="2">
    <source>
        <dbReference type="Proteomes" id="UP000273500"/>
    </source>
</evidence>
<dbReference type="EMBL" id="RWIT01000001">
    <property type="protein sequence ID" value="RSK51037.1"/>
    <property type="molecule type" value="Genomic_DNA"/>
</dbReference>
<proteinExistence type="predicted"/>
<organism evidence="1 2">
    <name type="scientific">Hymenobacter rigui</name>
    <dbReference type="NCBI Taxonomy" id="334424"/>
    <lineage>
        <taxon>Bacteria</taxon>
        <taxon>Pseudomonadati</taxon>
        <taxon>Bacteroidota</taxon>
        <taxon>Cytophagia</taxon>
        <taxon>Cytophagales</taxon>
        <taxon>Hymenobacteraceae</taxon>
        <taxon>Hymenobacter</taxon>
    </lineage>
</organism>